<feature type="transmembrane region" description="Helical" evidence="6">
    <location>
        <begin position="6"/>
        <end position="25"/>
    </location>
</feature>
<dbReference type="PROSITE" id="PS50267">
    <property type="entry name" value="NA_NEUROTRAN_SYMP_3"/>
    <property type="match status" value="1"/>
</dbReference>
<proteinExistence type="predicted"/>
<keyword evidence="3 6" id="KW-0812">Transmembrane</keyword>
<evidence type="ECO:0000256" key="5">
    <source>
        <dbReference type="ARBA" id="ARBA00023136"/>
    </source>
</evidence>
<accession>A0ABM1A1F2</accession>
<evidence type="ECO:0000313" key="7">
    <source>
        <dbReference type="Proteomes" id="UP000694888"/>
    </source>
</evidence>
<dbReference type="InterPro" id="IPR037272">
    <property type="entry name" value="SNS_sf"/>
</dbReference>
<protein>
    <submittedName>
        <fullName evidence="8">Sodium- and chloride-dependent glycine transporter 1</fullName>
    </submittedName>
</protein>
<feature type="transmembrane region" description="Helical" evidence="6">
    <location>
        <begin position="85"/>
        <end position="107"/>
    </location>
</feature>
<organism evidence="7 8">
    <name type="scientific">Aplysia californica</name>
    <name type="common">California sea hare</name>
    <dbReference type="NCBI Taxonomy" id="6500"/>
    <lineage>
        <taxon>Eukaryota</taxon>
        <taxon>Metazoa</taxon>
        <taxon>Spiralia</taxon>
        <taxon>Lophotrochozoa</taxon>
        <taxon>Mollusca</taxon>
        <taxon>Gastropoda</taxon>
        <taxon>Heterobranchia</taxon>
        <taxon>Euthyneura</taxon>
        <taxon>Tectipleura</taxon>
        <taxon>Aplysiida</taxon>
        <taxon>Aplysioidea</taxon>
        <taxon>Aplysiidae</taxon>
        <taxon>Aplysia</taxon>
    </lineage>
</organism>
<keyword evidence="2" id="KW-0813">Transport</keyword>
<name>A0ABM1A1F2_APLCA</name>
<dbReference type="InterPro" id="IPR000175">
    <property type="entry name" value="Na/ntran_symport"/>
</dbReference>
<reference evidence="8" key="1">
    <citation type="submission" date="2025-08" db="UniProtKB">
        <authorList>
            <consortium name="RefSeq"/>
        </authorList>
    </citation>
    <scope>IDENTIFICATION</scope>
</reference>
<evidence type="ECO:0000256" key="4">
    <source>
        <dbReference type="ARBA" id="ARBA00022989"/>
    </source>
</evidence>
<evidence type="ECO:0000313" key="8">
    <source>
        <dbReference type="RefSeq" id="XP_012938885.1"/>
    </source>
</evidence>
<gene>
    <name evidence="8" type="primary">LOC101861893</name>
</gene>
<evidence type="ECO:0000256" key="1">
    <source>
        <dbReference type="ARBA" id="ARBA00004141"/>
    </source>
</evidence>
<comment type="subcellular location">
    <subcellularLocation>
        <location evidence="1">Membrane</location>
        <topology evidence="1">Multi-pass membrane protein</topology>
    </subcellularLocation>
</comment>
<feature type="transmembrane region" description="Helical" evidence="6">
    <location>
        <begin position="45"/>
        <end position="65"/>
    </location>
</feature>
<dbReference type="PANTHER" id="PTHR11616:SF240">
    <property type="entry name" value="BLOATED TUBULES, ISOFORM B-RELATED"/>
    <property type="match status" value="1"/>
</dbReference>
<keyword evidence="4 6" id="KW-1133">Transmembrane helix</keyword>
<dbReference type="Pfam" id="PF00209">
    <property type="entry name" value="SNF"/>
    <property type="match status" value="1"/>
</dbReference>
<evidence type="ECO:0000256" key="2">
    <source>
        <dbReference type="ARBA" id="ARBA00022448"/>
    </source>
</evidence>
<keyword evidence="5 6" id="KW-0472">Membrane</keyword>
<dbReference type="RefSeq" id="XP_012938885.1">
    <property type="nucleotide sequence ID" value="XM_013083431.2"/>
</dbReference>
<dbReference type="SUPFAM" id="SSF161070">
    <property type="entry name" value="SNF-like"/>
    <property type="match status" value="1"/>
</dbReference>
<dbReference type="PANTHER" id="PTHR11616">
    <property type="entry name" value="SODIUM/CHLORIDE DEPENDENT TRANSPORTER"/>
    <property type="match status" value="1"/>
</dbReference>
<evidence type="ECO:0000256" key="6">
    <source>
        <dbReference type="SAM" id="Phobius"/>
    </source>
</evidence>
<dbReference type="GeneID" id="101861893"/>
<dbReference type="Proteomes" id="UP000694888">
    <property type="component" value="Unplaced"/>
</dbReference>
<sequence length="157" mass="18076">MDWYFAVITTLVVGIAECTMVSWIYGPDRILRDFQLMLGKKPPYVFIILWRFVTPVTLTVVLIFTLLTYKPPKIEDFEYSKPLQGFGWCVALTSFVPIPLWATYKLITAQGTLTERLTSTCTPSSQWKPADQSLREKYAMETKHETPCNVRLPCSRV</sequence>
<evidence type="ECO:0000256" key="3">
    <source>
        <dbReference type="ARBA" id="ARBA00022692"/>
    </source>
</evidence>
<keyword evidence="7" id="KW-1185">Reference proteome</keyword>